<dbReference type="Proteomes" id="UP001190700">
    <property type="component" value="Unassembled WGS sequence"/>
</dbReference>
<gene>
    <name evidence="1" type="ORF">CYMTET_38939</name>
</gene>
<name>A0AAE0CD41_9CHLO</name>
<organism evidence="1 2">
    <name type="scientific">Cymbomonas tetramitiformis</name>
    <dbReference type="NCBI Taxonomy" id="36881"/>
    <lineage>
        <taxon>Eukaryota</taxon>
        <taxon>Viridiplantae</taxon>
        <taxon>Chlorophyta</taxon>
        <taxon>Pyramimonadophyceae</taxon>
        <taxon>Pyramimonadales</taxon>
        <taxon>Pyramimonadaceae</taxon>
        <taxon>Cymbomonas</taxon>
    </lineage>
</organism>
<accession>A0AAE0CD41</accession>
<comment type="caution">
    <text evidence="1">The sequence shown here is derived from an EMBL/GenBank/DDBJ whole genome shotgun (WGS) entry which is preliminary data.</text>
</comment>
<reference evidence="1 2" key="1">
    <citation type="journal article" date="2015" name="Genome Biol. Evol.">
        <title>Comparative Genomics of a Bacterivorous Green Alga Reveals Evolutionary Causalities and Consequences of Phago-Mixotrophic Mode of Nutrition.</title>
        <authorList>
            <person name="Burns J.A."/>
            <person name="Paasch A."/>
            <person name="Narechania A."/>
            <person name="Kim E."/>
        </authorList>
    </citation>
    <scope>NUCLEOTIDE SEQUENCE [LARGE SCALE GENOMIC DNA]</scope>
    <source>
        <strain evidence="1 2">PLY_AMNH</strain>
    </source>
</reference>
<sequence length="145" mass="16106">MSSAAWLGGYAQVWEDMWELFPAVVVWAKDLGARSDLLYVLSLQAAMQKVSEATGLIEEATGANEHLPTQAPKADEDSRSQKHAQRVYAAVLHSADWLRLAGHAGAPWLPWLFSVTYNSIVPAFLRGIYWNLQCLLISLVYSMTV</sequence>
<evidence type="ECO:0000313" key="1">
    <source>
        <dbReference type="EMBL" id="KAK3251730.1"/>
    </source>
</evidence>
<dbReference type="AlphaFoldDB" id="A0AAE0CD41"/>
<protein>
    <submittedName>
        <fullName evidence="1">Uncharacterized protein</fullName>
    </submittedName>
</protein>
<keyword evidence="2" id="KW-1185">Reference proteome</keyword>
<dbReference type="EMBL" id="LGRX02025862">
    <property type="protein sequence ID" value="KAK3251730.1"/>
    <property type="molecule type" value="Genomic_DNA"/>
</dbReference>
<evidence type="ECO:0000313" key="2">
    <source>
        <dbReference type="Proteomes" id="UP001190700"/>
    </source>
</evidence>
<proteinExistence type="predicted"/>